<evidence type="ECO:0000256" key="3">
    <source>
        <dbReference type="RuleBase" id="RU003476"/>
    </source>
</evidence>
<dbReference type="OrthoDB" id="9816289at2"/>
<proteinExistence type="inferred from homology"/>
<evidence type="ECO:0000259" key="4">
    <source>
        <dbReference type="PROSITE" id="PS51462"/>
    </source>
</evidence>
<dbReference type="EMBL" id="FTNC01000015">
    <property type="protein sequence ID" value="SIR18168.1"/>
    <property type="molecule type" value="Genomic_DNA"/>
</dbReference>
<dbReference type="PANTHER" id="PTHR43736">
    <property type="entry name" value="ADP-RIBOSE PYROPHOSPHATASE"/>
    <property type="match status" value="1"/>
</dbReference>
<dbReference type="Pfam" id="PF00293">
    <property type="entry name" value="NUDIX"/>
    <property type="match status" value="1"/>
</dbReference>
<dbReference type="InterPro" id="IPR020084">
    <property type="entry name" value="NUDIX_hydrolase_CS"/>
</dbReference>
<dbReference type="InterPro" id="IPR020476">
    <property type="entry name" value="Nudix_hydrolase"/>
</dbReference>
<protein>
    <submittedName>
        <fullName evidence="5">Nucleoside triphosphatase</fullName>
    </submittedName>
</protein>
<dbReference type="Proteomes" id="UP000185669">
    <property type="component" value="Unassembled WGS sequence"/>
</dbReference>
<feature type="domain" description="Nudix hydrolase" evidence="4">
    <location>
        <begin position="3"/>
        <end position="132"/>
    </location>
</feature>
<accession>A0A1N6YU48</accession>
<dbReference type="STRING" id="56779.SAMN05421834_11558"/>
<dbReference type="PROSITE" id="PS00893">
    <property type="entry name" value="NUDIX_BOX"/>
    <property type="match status" value="1"/>
</dbReference>
<evidence type="ECO:0000256" key="2">
    <source>
        <dbReference type="ARBA" id="ARBA00022801"/>
    </source>
</evidence>
<dbReference type="CDD" id="cd18874">
    <property type="entry name" value="NUDIX_Hydrolase"/>
    <property type="match status" value="1"/>
</dbReference>
<keyword evidence="6" id="KW-1185">Reference proteome</keyword>
<evidence type="ECO:0000256" key="1">
    <source>
        <dbReference type="ARBA" id="ARBA00005582"/>
    </source>
</evidence>
<dbReference type="Gene3D" id="3.90.79.10">
    <property type="entry name" value="Nucleoside Triphosphate Pyrophosphohydrolase"/>
    <property type="match status" value="1"/>
</dbReference>
<dbReference type="PRINTS" id="PR00502">
    <property type="entry name" value="NUDIXFAMILY"/>
</dbReference>
<keyword evidence="2 3" id="KW-0378">Hydrolase</keyword>
<dbReference type="PANTHER" id="PTHR43736:SF1">
    <property type="entry name" value="DIHYDRONEOPTERIN TRIPHOSPHATE DIPHOSPHATASE"/>
    <property type="match status" value="1"/>
</dbReference>
<name>A0A1N6YU48_9FIRM</name>
<dbReference type="PROSITE" id="PS51462">
    <property type="entry name" value="NUDIX"/>
    <property type="match status" value="1"/>
</dbReference>
<dbReference type="SUPFAM" id="SSF55811">
    <property type="entry name" value="Nudix"/>
    <property type="match status" value="1"/>
</dbReference>
<gene>
    <name evidence="5" type="ORF">SAMN05421834_11558</name>
</gene>
<reference evidence="6" key="1">
    <citation type="submission" date="2017-01" db="EMBL/GenBank/DDBJ databases">
        <authorList>
            <person name="Varghese N."/>
            <person name="Submissions S."/>
        </authorList>
    </citation>
    <scope>NUCLEOTIDE SEQUENCE [LARGE SCALE GENOMIC DNA]</scope>
    <source>
        <strain evidence="6">ATCC 700103</strain>
    </source>
</reference>
<dbReference type="AlphaFoldDB" id="A0A1N6YU48"/>
<organism evidence="5 6">
    <name type="scientific">Halanaerobium kushneri</name>
    <dbReference type="NCBI Taxonomy" id="56779"/>
    <lineage>
        <taxon>Bacteria</taxon>
        <taxon>Bacillati</taxon>
        <taxon>Bacillota</taxon>
        <taxon>Clostridia</taxon>
        <taxon>Halanaerobiales</taxon>
        <taxon>Halanaerobiaceae</taxon>
        <taxon>Halanaerobium</taxon>
    </lineage>
</organism>
<evidence type="ECO:0000313" key="5">
    <source>
        <dbReference type="EMBL" id="SIR18168.1"/>
    </source>
</evidence>
<sequence>MSYPEPTVGAVIFNPDDKILLCKSHKWGDKYIIPGGHIELGEKMEEALRREILEETGLEIYDINLISIKESVYNETFHEEKHFIFIDYICRTDSTSVILNDEAEEYVWVDLNEADNYELGGFIKPLLDELKNGQGSDFKTEVFYGY</sequence>
<dbReference type="InterPro" id="IPR000086">
    <property type="entry name" value="NUDIX_hydrolase_dom"/>
</dbReference>
<dbReference type="RefSeq" id="WP_076545426.1">
    <property type="nucleotide sequence ID" value="NZ_FTNC01000015.1"/>
</dbReference>
<comment type="similarity">
    <text evidence="1 3">Belongs to the Nudix hydrolase family.</text>
</comment>
<dbReference type="GO" id="GO:0016787">
    <property type="term" value="F:hydrolase activity"/>
    <property type="evidence" value="ECO:0007669"/>
    <property type="project" value="UniProtKB-KW"/>
</dbReference>
<evidence type="ECO:0000313" key="6">
    <source>
        <dbReference type="Proteomes" id="UP000185669"/>
    </source>
</evidence>
<dbReference type="InterPro" id="IPR015797">
    <property type="entry name" value="NUDIX_hydrolase-like_dom_sf"/>
</dbReference>